<comment type="caution">
    <text evidence="6">The sequence shown here is derived from an EMBL/GenBank/DDBJ whole genome shotgun (WGS) entry which is preliminary data.</text>
</comment>
<evidence type="ECO:0000256" key="3">
    <source>
        <dbReference type="PIRSR" id="PIRSR004848-1"/>
    </source>
</evidence>
<evidence type="ECO:0000313" key="6">
    <source>
        <dbReference type="EMBL" id="NYF91051.1"/>
    </source>
</evidence>
<sequence>MSIAGNLEHLHQQIHEACRRANRSDSEVALMAVSKVRPVEVILEAYTAGQRLFGENRVQEFQEKSQHLTALNDAEFHLIGPLQSNKTARAAELFHAIDAVDSLKIAQRLDAAAKALGKKLPILIEVKLSHEESKHGLDPAELPALLAAIEPLESVEAVGLMTVPPWSEDAELARPYFRDLRKLRDQSVASFPKLTQLSIGMSNDFEVAIEEGSTCVRVGTALFGKRIVASAG</sequence>
<dbReference type="AlphaFoldDB" id="A0A852VIN0"/>
<dbReference type="NCBIfam" id="TIGR00044">
    <property type="entry name" value="YggS family pyridoxal phosphate-dependent enzyme"/>
    <property type="match status" value="1"/>
</dbReference>
<dbReference type="PIRSF" id="PIRSF004848">
    <property type="entry name" value="YBL036c_PLPDEIII"/>
    <property type="match status" value="1"/>
</dbReference>
<reference evidence="6 7" key="1">
    <citation type="submission" date="2020-07" db="EMBL/GenBank/DDBJ databases">
        <title>Genomic Encyclopedia of Type Strains, Phase IV (KMG-V): Genome sequencing to study the core and pangenomes of soil and plant-associated prokaryotes.</title>
        <authorList>
            <person name="Whitman W."/>
        </authorList>
    </citation>
    <scope>NUCLEOTIDE SEQUENCE [LARGE SCALE GENOMIC DNA]</scope>
    <source>
        <strain evidence="6 7">M8UP22</strain>
    </source>
</reference>
<accession>A0A852VIN0</accession>
<organism evidence="6 7">
    <name type="scientific">Tunturiibacter lichenicola</name>
    <dbReference type="NCBI Taxonomy" id="2051959"/>
    <lineage>
        <taxon>Bacteria</taxon>
        <taxon>Pseudomonadati</taxon>
        <taxon>Acidobacteriota</taxon>
        <taxon>Terriglobia</taxon>
        <taxon>Terriglobales</taxon>
        <taxon>Acidobacteriaceae</taxon>
        <taxon>Tunturiibacter</taxon>
    </lineage>
</organism>
<evidence type="ECO:0000256" key="2">
    <source>
        <dbReference type="HAMAP-Rule" id="MF_02087"/>
    </source>
</evidence>
<dbReference type="InterPro" id="IPR029066">
    <property type="entry name" value="PLP-binding_barrel"/>
</dbReference>
<dbReference type="FunFam" id="3.20.20.10:FF:000018">
    <property type="entry name" value="Pyridoxal phosphate homeostasis protein"/>
    <property type="match status" value="1"/>
</dbReference>
<dbReference type="InterPro" id="IPR011078">
    <property type="entry name" value="PyrdxlP_homeostasis"/>
</dbReference>
<dbReference type="PANTHER" id="PTHR10146">
    <property type="entry name" value="PROLINE SYNTHETASE CO-TRANSCRIBED BACTERIAL HOMOLOG PROTEIN"/>
    <property type="match status" value="1"/>
</dbReference>
<feature type="modified residue" description="N6-(pyridoxal phosphate)lysine" evidence="2 3">
    <location>
        <position position="35"/>
    </location>
</feature>
<evidence type="ECO:0000259" key="5">
    <source>
        <dbReference type="Pfam" id="PF01168"/>
    </source>
</evidence>
<proteinExistence type="inferred from homology"/>
<dbReference type="EMBL" id="JACCCU010000002">
    <property type="protein sequence ID" value="NYF91051.1"/>
    <property type="molecule type" value="Genomic_DNA"/>
</dbReference>
<dbReference type="SUPFAM" id="SSF51419">
    <property type="entry name" value="PLP-binding barrel"/>
    <property type="match status" value="1"/>
</dbReference>
<name>A0A852VIN0_9BACT</name>
<evidence type="ECO:0000256" key="4">
    <source>
        <dbReference type="RuleBase" id="RU004514"/>
    </source>
</evidence>
<dbReference type="GO" id="GO:0030170">
    <property type="term" value="F:pyridoxal phosphate binding"/>
    <property type="evidence" value="ECO:0007669"/>
    <property type="project" value="UniProtKB-UniRule"/>
</dbReference>
<dbReference type="InterPro" id="IPR001608">
    <property type="entry name" value="Ala_racemase_N"/>
</dbReference>
<dbReference type="Gene3D" id="3.20.20.10">
    <property type="entry name" value="Alanine racemase"/>
    <property type="match status" value="1"/>
</dbReference>
<feature type="domain" description="Alanine racemase N-terminal" evidence="5">
    <location>
        <begin position="6"/>
        <end position="225"/>
    </location>
</feature>
<keyword evidence="1 2" id="KW-0663">Pyridoxal phosphate</keyword>
<dbReference type="CDD" id="cd00635">
    <property type="entry name" value="PLPDE_III_YBL036c_like"/>
    <property type="match status" value="1"/>
</dbReference>
<gene>
    <name evidence="6" type="ORF">HDF08_003153</name>
</gene>
<comment type="similarity">
    <text evidence="2 4">Belongs to the pyridoxal phosphate-binding protein YggS/PROSC family.</text>
</comment>
<evidence type="ECO:0000313" key="7">
    <source>
        <dbReference type="Proteomes" id="UP000564385"/>
    </source>
</evidence>
<dbReference type="HAMAP" id="MF_02087">
    <property type="entry name" value="PLP_homeostasis"/>
    <property type="match status" value="1"/>
</dbReference>
<comment type="function">
    <text evidence="2">Pyridoxal 5'-phosphate (PLP)-binding protein, which is involved in PLP homeostasis.</text>
</comment>
<protein>
    <recommendedName>
        <fullName evidence="2">Pyridoxal phosphate homeostasis protein</fullName>
        <shortName evidence="2">PLP homeostasis protein</shortName>
    </recommendedName>
</protein>
<dbReference type="Pfam" id="PF01168">
    <property type="entry name" value="Ala_racemase_N"/>
    <property type="match status" value="1"/>
</dbReference>
<evidence type="ECO:0000256" key="1">
    <source>
        <dbReference type="ARBA" id="ARBA00022898"/>
    </source>
</evidence>
<dbReference type="PANTHER" id="PTHR10146:SF14">
    <property type="entry name" value="PYRIDOXAL PHOSPHATE HOMEOSTASIS PROTEIN"/>
    <property type="match status" value="1"/>
</dbReference>
<comment type="cofactor">
    <cofactor evidence="3">
        <name>pyridoxal 5'-phosphate</name>
        <dbReference type="ChEBI" id="CHEBI:597326"/>
    </cofactor>
</comment>
<dbReference type="Proteomes" id="UP000564385">
    <property type="component" value="Unassembled WGS sequence"/>
</dbReference>